<keyword evidence="4" id="KW-1003">Cell membrane</keyword>
<comment type="similarity">
    <text evidence="2">Belongs to the MotA family.</text>
</comment>
<feature type="transmembrane region" description="Helical" evidence="8">
    <location>
        <begin position="34"/>
        <end position="53"/>
    </location>
</feature>
<dbReference type="InterPro" id="IPR047055">
    <property type="entry name" value="MotA-like"/>
</dbReference>
<evidence type="ECO:0000256" key="6">
    <source>
        <dbReference type="ARBA" id="ARBA00022989"/>
    </source>
</evidence>
<evidence type="ECO:0000256" key="2">
    <source>
        <dbReference type="ARBA" id="ARBA00008038"/>
    </source>
</evidence>
<dbReference type="PROSITE" id="PS01307">
    <property type="entry name" value="MOTA"/>
    <property type="match status" value="1"/>
</dbReference>
<comment type="subcellular location">
    <subcellularLocation>
        <location evidence="1">Cell membrane</location>
        <topology evidence="1">Multi-pass membrane protein</topology>
    </subcellularLocation>
</comment>
<dbReference type="GO" id="GO:0006935">
    <property type="term" value="P:chemotaxis"/>
    <property type="evidence" value="ECO:0007669"/>
    <property type="project" value="InterPro"/>
</dbReference>
<evidence type="ECO:0000256" key="7">
    <source>
        <dbReference type="ARBA" id="ARBA00023136"/>
    </source>
</evidence>
<sequence length="256" mass="27244">MDPATLIGVAVAFGAIFMAMTLEGTPIMHILLPAPLILVFVGTFGVGMASGIMRDTTGFVTQLKKAFLAKPGKPDELVEAMVKLAEKARREGLLALEDAMKDVENEFLKRGLQLAIDGTDSEELREILEGEVDAKRKADKAGAKIFTDMGGFAPTIGIIGTVVGLVHVLSNLSQPEQLGHMIAAAFVATLWGILAANVMWLPIGNRLKRVSEVECGQMDLVIAGIINIQAGANPRLVAQKLRSMMPPGSESKKKAA</sequence>
<comment type="caution">
    <text evidence="10">The sequence shown here is derived from an EMBL/GenBank/DDBJ whole genome shotgun (WGS) entry which is preliminary data.</text>
</comment>
<protein>
    <submittedName>
        <fullName evidence="10">Motility protein A</fullName>
    </submittedName>
</protein>
<evidence type="ECO:0000256" key="1">
    <source>
        <dbReference type="ARBA" id="ARBA00004651"/>
    </source>
</evidence>
<keyword evidence="7 8" id="KW-0472">Membrane</keyword>
<dbReference type="PANTHER" id="PTHR30433:SF3">
    <property type="entry name" value="MOTILITY PROTEIN A"/>
    <property type="match status" value="1"/>
</dbReference>
<keyword evidence="3" id="KW-0813">Transport</keyword>
<reference evidence="10" key="1">
    <citation type="submission" date="2021-01" db="EMBL/GenBank/DDBJ databases">
        <title>Whole genome shotgun sequence of Planosporangium flavigriseum NBRC 105377.</title>
        <authorList>
            <person name="Komaki H."/>
            <person name="Tamura T."/>
        </authorList>
    </citation>
    <scope>NUCLEOTIDE SEQUENCE</scope>
    <source>
        <strain evidence="10">NBRC 105377</strain>
    </source>
</reference>
<evidence type="ECO:0000256" key="5">
    <source>
        <dbReference type="ARBA" id="ARBA00022692"/>
    </source>
</evidence>
<dbReference type="RefSeq" id="WP_168078511.1">
    <property type="nucleotide sequence ID" value="NZ_BAAAQJ010000004.1"/>
</dbReference>
<dbReference type="AlphaFoldDB" id="A0A8J3LP11"/>
<dbReference type="GO" id="GO:0071978">
    <property type="term" value="P:bacterial-type flagellum-dependent swarming motility"/>
    <property type="evidence" value="ECO:0007669"/>
    <property type="project" value="InterPro"/>
</dbReference>
<evidence type="ECO:0000256" key="8">
    <source>
        <dbReference type="SAM" id="Phobius"/>
    </source>
</evidence>
<evidence type="ECO:0000313" key="10">
    <source>
        <dbReference type="EMBL" id="GIG74225.1"/>
    </source>
</evidence>
<accession>A0A8J3LP11</accession>
<keyword evidence="11" id="KW-1185">Reference proteome</keyword>
<feature type="domain" description="MotA/TolQ/ExbB proton channel" evidence="9">
    <location>
        <begin position="101"/>
        <end position="219"/>
    </location>
</feature>
<gene>
    <name evidence="10" type="ORF">Pfl04_26290</name>
</gene>
<keyword evidence="6 8" id="KW-1133">Transmembrane helix</keyword>
<organism evidence="10 11">
    <name type="scientific">Planosporangium flavigriseum</name>
    <dbReference type="NCBI Taxonomy" id="373681"/>
    <lineage>
        <taxon>Bacteria</taxon>
        <taxon>Bacillati</taxon>
        <taxon>Actinomycetota</taxon>
        <taxon>Actinomycetes</taxon>
        <taxon>Micromonosporales</taxon>
        <taxon>Micromonosporaceae</taxon>
        <taxon>Planosporangium</taxon>
    </lineage>
</organism>
<evidence type="ECO:0000256" key="4">
    <source>
        <dbReference type="ARBA" id="ARBA00022475"/>
    </source>
</evidence>
<dbReference type="Pfam" id="PF01618">
    <property type="entry name" value="MotA_ExbB"/>
    <property type="match status" value="1"/>
</dbReference>
<keyword evidence="5 8" id="KW-0812">Transmembrane</keyword>
<evidence type="ECO:0000313" key="11">
    <source>
        <dbReference type="Proteomes" id="UP000653674"/>
    </source>
</evidence>
<dbReference type="InterPro" id="IPR002898">
    <property type="entry name" value="MotA_ExbB_proton_chnl"/>
</dbReference>
<dbReference type="EMBL" id="BONU01000015">
    <property type="protein sequence ID" value="GIG74225.1"/>
    <property type="molecule type" value="Genomic_DNA"/>
</dbReference>
<feature type="transmembrane region" description="Helical" evidence="8">
    <location>
        <begin position="145"/>
        <end position="169"/>
    </location>
</feature>
<dbReference type="GO" id="GO:0005886">
    <property type="term" value="C:plasma membrane"/>
    <property type="evidence" value="ECO:0007669"/>
    <property type="project" value="UniProtKB-SubCell"/>
</dbReference>
<name>A0A8J3LP11_9ACTN</name>
<evidence type="ECO:0000259" key="9">
    <source>
        <dbReference type="Pfam" id="PF01618"/>
    </source>
</evidence>
<evidence type="ECO:0000256" key="3">
    <source>
        <dbReference type="ARBA" id="ARBA00022448"/>
    </source>
</evidence>
<dbReference type="PANTHER" id="PTHR30433">
    <property type="entry name" value="CHEMOTAXIS PROTEIN MOTA"/>
    <property type="match status" value="1"/>
</dbReference>
<dbReference type="Proteomes" id="UP000653674">
    <property type="component" value="Unassembled WGS sequence"/>
</dbReference>
<proteinExistence type="inferred from homology"/>
<feature type="transmembrane region" description="Helical" evidence="8">
    <location>
        <begin position="181"/>
        <end position="201"/>
    </location>
</feature>
<dbReference type="InterPro" id="IPR000540">
    <property type="entry name" value="Flag_MotA_CS"/>
</dbReference>